<dbReference type="Proteomes" id="UP000250321">
    <property type="component" value="Unassembled WGS sequence"/>
</dbReference>
<accession>A0A314ZTK9</accession>
<feature type="compositionally biased region" description="Basic and acidic residues" evidence="1">
    <location>
        <begin position="102"/>
        <end position="115"/>
    </location>
</feature>
<dbReference type="PANTHER" id="PTHR33730:SF4">
    <property type="entry name" value="OS05G0542732 PROTEIN"/>
    <property type="match status" value="1"/>
</dbReference>
<feature type="compositionally biased region" description="Basic residues" evidence="1">
    <location>
        <begin position="70"/>
        <end position="82"/>
    </location>
</feature>
<reference evidence="2 3" key="1">
    <citation type="submission" date="2018-02" db="EMBL/GenBank/DDBJ databases">
        <title>Draft genome of wild Prunus yedoensis var. nudiflora.</title>
        <authorList>
            <person name="Baek S."/>
            <person name="Kim J.-H."/>
            <person name="Choi K."/>
            <person name="Kim G.-B."/>
            <person name="Cho A."/>
            <person name="Jang H."/>
            <person name="Shin C.-H."/>
            <person name="Yu H.-J."/>
            <person name="Mun J.-H."/>
        </authorList>
    </citation>
    <scope>NUCLEOTIDE SEQUENCE [LARGE SCALE GENOMIC DNA]</scope>
    <source>
        <strain evidence="3">cv. Jeju island</strain>
        <tissue evidence="2">Leaf</tissue>
    </source>
</reference>
<feature type="compositionally biased region" description="Polar residues" evidence="1">
    <location>
        <begin position="7"/>
        <end position="18"/>
    </location>
</feature>
<sequence length="115" mass="12665">MAEGLQRSESTFRRQGSSGLIWDDKFLQRALNQVEAEKQQEAAQQAHEAESGGAAPTMERSRSNGGKGIGRSRFHHKPRTHPPLRSQAVASAAPSANQSPRQRVDPDRISEGHRN</sequence>
<dbReference type="Pfam" id="PF15697">
    <property type="entry name" value="DUF4666"/>
    <property type="match status" value="1"/>
</dbReference>
<dbReference type="InterPro" id="IPR031421">
    <property type="entry name" value="DUF4666"/>
</dbReference>
<evidence type="ECO:0000313" key="2">
    <source>
        <dbReference type="EMBL" id="PQQ20261.1"/>
    </source>
</evidence>
<dbReference type="AlphaFoldDB" id="A0A314ZTK9"/>
<comment type="caution">
    <text evidence="2">The sequence shown here is derived from an EMBL/GenBank/DDBJ whole genome shotgun (WGS) entry which is preliminary data.</text>
</comment>
<evidence type="ECO:0000256" key="1">
    <source>
        <dbReference type="SAM" id="MobiDB-lite"/>
    </source>
</evidence>
<dbReference type="EMBL" id="PJQY01000039">
    <property type="protein sequence ID" value="PQQ20261.1"/>
    <property type="molecule type" value="Genomic_DNA"/>
</dbReference>
<dbReference type="PANTHER" id="PTHR33730">
    <property type="entry name" value="OS05G0542732 PROTEIN-RELATED"/>
    <property type="match status" value="1"/>
</dbReference>
<name>A0A314ZTK9_PRUYE</name>
<feature type="region of interest" description="Disordered" evidence="1">
    <location>
        <begin position="1"/>
        <end position="115"/>
    </location>
</feature>
<gene>
    <name evidence="2" type="ORF">Pyn_15907</name>
</gene>
<proteinExistence type="predicted"/>
<protein>
    <recommendedName>
        <fullName evidence="4">MAPK kinase substrate protein</fullName>
    </recommendedName>
</protein>
<dbReference type="OrthoDB" id="1652626at2759"/>
<evidence type="ECO:0008006" key="4">
    <source>
        <dbReference type="Google" id="ProtNLM"/>
    </source>
</evidence>
<keyword evidence="3" id="KW-1185">Reference proteome</keyword>
<organism evidence="2 3">
    <name type="scientific">Prunus yedoensis var. nudiflora</name>
    <dbReference type="NCBI Taxonomy" id="2094558"/>
    <lineage>
        <taxon>Eukaryota</taxon>
        <taxon>Viridiplantae</taxon>
        <taxon>Streptophyta</taxon>
        <taxon>Embryophyta</taxon>
        <taxon>Tracheophyta</taxon>
        <taxon>Spermatophyta</taxon>
        <taxon>Magnoliopsida</taxon>
        <taxon>eudicotyledons</taxon>
        <taxon>Gunneridae</taxon>
        <taxon>Pentapetalae</taxon>
        <taxon>rosids</taxon>
        <taxon>fabids</taxon>
        <taxon>Rosales</taxon>
        <taxon>Rosaceae</taxon>
        <taxon>Amygdaloideae</taxon>
        <taxon>Amygdaleae</taxon>
        <taxon>Prunus</taxon>
    </lineage>
</organism>
<evidence type="ECO:0000313" key="3">
    <source>
        <dbReference type="Proteomes" id="UP000250321"/>
    </source>
</evidence>